<dbReference type="InterPro" id="IPR002877">
    <property type="entry name" value="RNA_MeTrfase_FtsJ_dom"/>
</dbReference>
<dbReference type="GO" id="GO:0032259">
    <property type="term" value="P:methylation"/>
    <property type="evidence" value="ECO:0007669"/>
    <property type="project" value="UniProtKB-KW"/>
</dbReference>
<dbReference type="STRING" id="1324314.BVG16_23150"/>
<dbReference type="CDD" id="cd02440">
    <property type="entry name" value="AdoMet_MTases"/>
    <property type="match status" value="1"/>
</dbReference>
<dbReference type="AlphaFoldDB" id="A0A1T2X434"/>
<evidence type="ECO:0000259" key="1">
    <source>
        <dbReference type="Pfam" id="PF01728"/>
    </source>
</evidence>
<name>A0A1T2X434_9BACL</name>
<keyword evidence="2" id="KW-0489">Methyltransferase</keyword>
<dbReference type="SUPFAM" id="SSF53335">
    <property type="entry name" value="S-adenosyl-L-methionine-dependent methyltransferases"/>
    <property type="match status" value="1"/>
</dbReference>
<dbReference type="PANTHER" id="PTHR37524:SF2">
    <property type="entry name" value="RIBOSOMAL RNA METHYLTRANSFERASE FTSJ DOMAIN-CONTAINING PROTEIN"/>
    <property type="match status" value="1"/>
</dbReference>
<keyword evidence="2" id="KW-0808">Transferase</keyword>
<reference evidence="2 3" key="1">
    <citation type="submission" date="2017-01" db="EMBL/GenBank/DDBJ databases">
        <title>Genome analysis of Paenibacillus selenitrireducens ES3-24.</title>
        <authorList>
            <person name="Xu D."/>
            <person name="Yao R."/>
            <person name="Zheng S."/>
        </authorList>
    </citation>
    <scope>NUCLEOTIDE SEQUENCE [LARGE SCALE GENOMIC DNA]</scope>
    <source>
        <strain evidence="2 3">ES3-24</strain>
    </source>
</reference>
<dbReference type="GO" id="GO:0008168">
    <property type="term" value="F:methyltransferase activity"/>
    <property type="evidence" value="ECO:0007669"/>
    <property type="project" value="UniProtKB-KW"/>
</dbReference>
<gene>
    <name evidence="2" type="ORF">BVG16_23150</name>
</gene>
<dbReference type="Pfam" id="PF01728">
    <property type="entry name" value="FtsJ"/>
    <property type="match status" value="1"/>
</dbReference>
<evidence type="ECO:0000313" key="2">
    <source>
        <dbReference type="EMBL" id="OPA74658.1"/>
    </source>
</evidence>
<evidence type="ECO:0000313" key="3">
    <source>
        <dbReference type="Proteomes" id="UP000190188"/>
    </source>
</evidence>
<dbReference type="EMBL" id="MSZX01000010">
    <property type="protein sequence ID" value="OPA74658.1"/>
    <property type="molecule type" value="Genomic_DNA"/>
</dbReference>
<keyword evidence="3" id="KW-1185">Reference proteome</keyword>
<dbReference type="InterPro" id="IPR029063">
    <property type="entry name" value="SAM-dependent_MTases_sf"/>
</dbReference>
<dbReference type="Proteomes" id="UP000190188">
    <property type="component" value="Unassembled WGS sequence"/>
</dbReference>
<comment type="caution">
    <text evidence="2">The sequence shown here is derived from an EMBL/GenBank/DDBJ whole genome shotgun (WGS) entry which is preliminary data.</text>
</comment>
<accession>A0A1T2X434</accession>
<feature type="domain" description="Ribosomal RNA methyltransferase FtsJ" evidence="1">
    <location>
        <begin position="195"/>
        <end position="282"/>
    </location>
</feature>
<sequence>MNNEHEQQEHAAGSSKWICTANHSFIAYAQEELRRRFGQVKATVLIPDEVIVVTLPADVIEVQRQLQTDPLIFLRHIQPVALEVDYASLESSQAISALQGYLGTKSELKPGQTVAVQIRKGNVEATNLDLQELKASLDHTLTEAGVEVVTRGSDWIISVFMDKELLYVGLSTPSENLSDWSGGALRFQREEGQISRAKFKLLEAERAFGLDLADFKEGLDIGAAPGGWTSLLLERGLKVTAIDPAAMHPSLADHRRLTILKKNASEVKLGDSQFDLLVCDMSWSPMQMVRLVADLLYALRSGGTAIVTVKLMHKKPLQTIRDITEKFSEHLEVRRLKQLVHNRDEITLYMVKY</sequence>
<dbReference type="OrthoDB" id="154490at2"/>
<protein>
    <submittedName>
        <fullName evidence="2">SAM-dependent methyltransferase</fullName>
    </submittedName>
</protein>
<dbReference type="RefSeq" id="WP_078501574.1">
    <property type="nucleotide sequence ID" value="NZ_MSZX01000010.1"/>
</dbReference>
<dbReference type="PANTHER" id="PTHR37524">
    <property type="entry name" value="RIBOSOMAL RNA LARGE SUBUNIT METHYLTRANSFERASE M"/>
    <property type="match status" value="1"/>
</dbReference>
<organism evidence="2 3">
    <name type="scientific">Paenibacillus selenitireducens</name>
    <dbReference type="NCBI Taxonomy" id="1324314"/>
    <lineage>
        <taxon>Bacteria</taxon>
        <taxon>Bacillati</taxon>
        <taxon>Bacillota</taxon>
        <taxon>Bacilli</taxon>
        <taxon>Bacillales</taxon>
        <taxon>Paenibacillaceae</taxon>
        <taxon>Paenibacillus</taxon>
    </lineage>
</organism>
<dbReference type="Gene3D" id="3.40.50.150">
    <property type="entry name" value="Vaccinia Virus protein VP39"/>
    <property type="match status" value="1"/>
</dbReference>
<proteinExistence type="predicted"/>